<evidence type="ECO:0000313" key="3">
    <source>
        <dbReference type="EMBL" id="CAL8100427.1"/>
    </source>
</evidence>
<feature type="compositionally biased region" description="Basic residues" evidence="1">
    <location>
        <begin position="59"/>
        <end position="69"/>
    </location>
</feature>
<dbReference type="Proteomes" id="UP001642540">
    <property type="component" value="Unassembled WGS sequence"/>
</dbReference>
<feature type="transmembrane region" description="Helical" evidence="2">
    <location>
        <begin position="177"/>
        <end position="201"/>
    </location>
</feature>
<evidence type="ECO:0000256" key="2">
    <source>
        <dbReference type="SAM" id="Phobius"/>
    </source>
</evidence>
<dbReference type="EMBL" id="CAXLJM020000032">
    <property type="protein sequence ID" value="CAL8100427.1"/>
    <property type="molecule type" value="Genomic_DNA"/>
</dbReference>
<feature type="transmembrane region" description="Helical" evidence="2">
    <location>
        <begin position="324"/>
        <end position="349"/>
    </location>
</feature>
<keyword evidence="2" id="KW-0812">Transmembrane</keyword>
<reference evidence="3 4" key="1">
    <citation type="submission" date="2024-08" db="EMBL/GenBank/DDBJ databases">
        <authorList>
            <person name="Cucini C."/>
            <person name="Frati F."/>
        </authorList>
    </citation>
    <scope>NUCLEOTIDE SEQUENCE [LARGE SCALE GENOMIC DNA]</scope>
</reference>
<feature type="transmembrane region" description="Helical" evidence="2">
    <location>
        <begin position="249"/>
        <end position="270"/>
    </location>
</feature>
<feature type="transmembrane region" description="Helical" evidence="2">
    <location>
        <begin position="291"/>
        <end position="312"/>
    </location>
</feature>
<feature type="transmembrane region" description="Helical" evidence="2">
    <location>
        <begin position="387"/>
        <end position="408"/>
    </location>
</feature>
<feature type="transmembrane region" description="Helical" evidence="2">
    <location>
        <begin position="356"/>
        <end position="375"/>
    </location>
</feature>
<keyword evidence="4" id="KW-1185">Reference proteome</keyword>
<feature type="compositionally biased region" description="Polar residues" evidence="1">
    <location>
        <begin position="12"/>
        <end position="22"/>
    </location>
</feature>
<organism evidence="3 4">
    <name type="scientific">Orchesella dallaii</name>
    <dbReference type="NCBI Taxonomy" id="48710"/>
    <lineage>
        <taxon>Eukaryota</taxon>
        <taxon>Metazoa</taxon>
        <taxon>Ecdysozoa</taxon>
        <taxon>Arthropoda</taxon>
        <taxon>Hexapoda</taxon>
        <taxon>Collembola</taxon>
        <taxon>Entomobryomorpha</taxon>
        <taxon>Entomobryoidea</taxon>
        <taxon>Orchesellidae</taxon>
        <taxon>Orchesellinae</taxon>
        <taxon>Orchesella</taxon>
    </lineage>
</organism>
<keyword evidence="2" id="KW-0472">Membrane</keyword>
<comment type="caution">
    <text evidence="3">The sequence shown here is derived from an EMBL/GenBank/DDBJ whole genome shotgun (WGS) entry which is preliminary data.</text>
</comment>
<feature type="compositionally biased region" description="Acidic residues" evidence="1">
    <location>
        <begin position="1"/>
        <end position="10"/>
    </location>
</feature>
<evidence type="ECO:0000256" key="1">
    <source>
        <dbReference type="SAM" id="MobiDB-lite"/>
    </source>
</evidence>
<feature type="transmembrane region" description="Helical" evidence="2">
    <location>
        <begin position="213"/>
        <end position="229"/>
    </location>
</feature>
<feature type="compositionally biased region" description="Polar residues" evidence="1">
    <location>
        <begin position="37"/>
        <end position="50"/>
    </location>
</feature>
<name>A0ABP1QEU1_9HEXA</name>
<feature type="region of interest" description="Disordered" evidence="1">
    <location>
        <begin position="1"/>
        <end position="69"/>
    </location>
</feature>
<protein>
    <submittedName>
        <fullName evidence="3">Uncharacterized protein</fullName>
    </submittedName>
</protein>
<gene>
    <name evidence="3" type="ORF">ODALV1_LOCUS10540</name>
</gene>
<keyword evidence="2" id="KW-1133">Transmembrane helix</keyword>
<accession>A0ABP1QEU1</accession>
<proteinExistence type="predicted"/>
<sequence length="440" mass="50089">MWTVPEDEETASQHLSEEQGTSKAEIVKTEKSPLEATFTTTSRKNSQTENGVEIAAKGKPLHSKGGKKKKSTDYTALEFISSSSQTNSVDTNDVDKEVDLEHIPEDEKVSTAMIALMFELLRPLWSLAVTYWYFWSGNYTAAYIMTIVVLISGFCTHLVYFLSRTSPIRKIWESSKFISLLCAIPFALPIILALCNCVFALKESRSRMYERPWTNTLSVFMVGSLTLGFPQCVLQMCLLLEHYVTFPSIPGAALLIGVIIFSVDITFSRVRHDAHKRWDRFGEKWERVCRYVYIWANKVLWFSTYAIIIVSIRQCYPDPNQVPIATAVSAAVIFFIHEIMVIIAVLPFFGKMIQSMVGLFFIFPQFISLMALIIWVNTDKTIYNTNIGSFFLGVIFWNECIILAGWLFDRGLGKEPDFLPAYPHFTGDVVSYCCQRQDNI</sequence>
<evidence type="ECO:0000313" key="4">
    <source>
        <dbReference type="Proteomes" id="UP001642540"/>
    </source>
</evidence>
<feature type="transmembrane region" description="Helical" evidence="2">
    <location>
        <begin position="141"/>
        <end position="162"/>
    </location>
</feature>